<gene>
    <name evidence="4" type="ORF">SAMN02910417_01178</name>
</gene>
<evidence type="ECO:0000313" key="4">
    <source>
        <dbReference type="EMBL" id="SDB15698.1"/>
    </source>
</evidence>
<dbReference type="Gene3D" id="3.30.2090.10">
    <property type="entry name" value="Multidrug efflux transporter AcrB TolC docking domain, DN and DC subdomains"/>
    <property type="match status" value="3"/>
</dbReference>
<feature type="transmembrane region" description="Helical" evidence="3">
    <location>
        <begin position="620"/>
        <end position="640"/>
    </location>
</feature>
<feature type="compositionally biased region" description="Basic and acidic residues" evidence="2">
    <location>
        <begin position="213"/>
        <end position="231"/>
    </location>
</feature>
<proteinExistence type="predicted"/>
<keyword evidence="5" id="KW-1185">Reference proteome</keyword>
<evidence type="ECO:0000256" key="3">
    <source>
        <dbReference type="SAM" id="Phobius"/>
    </source>
</evidence>
<dbReference type="STRING" id="1732.SAMN02910417_01178"/>
<dbReference type="Pfam" id="PF00873">
    <property type="entry name" value="ACR_tran"/>
    <property type="match status" value="2"/>
</dbReference>
<dbReference type="OrthoDB" id="9757876at2"/>
<evidence type="ECO:0000313" key="5">
    <source>
        <dbReference type="Proteomes" id="UP000199228"/>
    </source>
</evidence>
<dbReference type="PANTHER" id="PTHR32063:SF0">
    <property type="entry name" value="SWARMING MOTILITY PROTEIN SWRC"/>
    <property type="match status" value="1"/>
</dbReference>
<keyword evidence="3" id="KW-0812">Transmembrane</keyword>
<keyword evidence="3" id="KW-1133">Transmembrane helix</keyword>
<dbReference type="GO" id="GO:0005886">
    <property type="term" value="C:plasma membrane"/>
    <property type="evidence" value="ECO:0007669"/>
    <property type="project" value="TreeGrafter"/>
</dbReference>
<dbReference type="Gene3D" id="1.20.1640.10">
    <property type="entry name" value="Multidrug efflux transporter AcrB transmembrane domain"/>
    <property type="match status" value="3"/>
</dbReference>
<feature type="transmembrane region" description="Helical" evidence="3">
    <location>
        <begin position="723"/>
        <end position="750"/>
    </location>
</feature>
<dbReference type="GO" id="GO:0042910">
    <property type="term" value="F:xenobiotic transmembrane transporter activity"/>
    <property type="evidence" value="ECO:0007669"/>
    <property type="project" value="TreeGrafter"/>
</dbReference>
<dbReference type="PRINTS" id="PR00702">
    <property type="entry name" value="ACRIFLAVINRP"/>
</dbReference>
<feature type="transmembrane region" description="Helical" evidence="3">
    <location>
        <begin position="1254"/>
        <end position="1277"/>
    </location>
</feature>
<feature type="transmembrane region" description="Helical" evidence="3">
    <location>
        <begin position="1151"/>
        <end position="1171"/>
    </location>
</feature>
<protein>
    <submittedName>
        <fullName evidence="4">Multidrug efflux pump subunit AcrB</fullName>
    </submittedName>
</protein>
<dbReference type="InterPro" id="IPR001036">
    <property type="entry name" value="Acrflvin-R"/>
</dbReference>
<dbReference type="Gene3D" id="3.30.70.1440">
    <property type="entry name" value="Multidrug efflux transporter AcrB pore domain"/>
    <property type="match status" value="1"/>
</dbReference>
<dbReference type="PANTHER" id="PTHR32063">
    <property type="match status" value="1"/>
</dbReference>
<organism evidence="4 5">
    <name type="scientific">Eubacterium oxidoreducens</name>
    <dbReference type="NCBI Taxonomy" id="1732"/>
    <lineage>
        <taxon>Bacteria</taxon>
        <taxon>Bacillati</taxon>
        <taxon>Bacillota</taxon>
        <taxon>Clostridia</taxon>
        <taxon>Eubacteriales</taxon>
        <taxon>Eubacteriaceae</taxon>
        <taxon>Eubacterium</taxon>
    </lineage>
</organism>
<feature type="coiled-coil region" evidence="1">
    <location>
        <begin position="371"/>
        <end position="447"/>
    </location>
</feature>
<feature type="transmembrane region" description="Helical" evidence="3">
    <location>
        <begin position="691"/>
        <end position="717"/>
    </location>
</feature>
<feature type="transmembrane region" description="Helical" evidence="3">
    <location>
        <begin position="1125"/>
        <end position="1144"/>
    </location>
</feature>
<reference evidence="4 5" key="1">
    <citation type="submission" date="2016-10" db="EMBL/GenBank/DDBJ databases">
        <authorList>
            <person name="de Groot N.N."/>
        </authorList>
    </citation>
    <scope>NUCLEOTIDE SEQUENCE [LARGE SCALE GENOMIC DNA]</scope>
    <source>
        <strain evidence="4 5">DSM 3217</strain>
    </source>
</reference>
<accession>A0A1G6B4W6</accession>
<dbReference type="Gene3D" id="3.30.70.1430">
    <property type="entry name" value="Multidrug efflux transporter AcrB pore domain"/>
    <property type="match status" value="2"/>
</dbReference>
<feature type="transmembrane region" description="Helical" evidence="3">
    <location>
        <begin position="1177"/>
        <end position="1200"/>
    </location>
</feature>
<sequence length="1320" mass="143640">MTKIFVRKPFLVLVTVVIVLVIGAVSLRKLQTDLLPQMELPYIMVIVTEPGASPDEVEADVVEPLESSLGTVSGVENVLSTSSNNYGLVTLEFGSDTDMNSALVRVSQAVDTIEFPEGCGTPNLMEIGMDMMASMYANVNYEGMELSELTNFTNEIVKPYLEKQEGVASIATAGGIETTVEVRLDEDKIKDVNKRILAHTNEELSDAQEEIDDGKSKLSDAKSELKEKQEELSDSESETYEKIADGQVALSSAQATKAAYQANLTALKANQSALKGEKQAYEDAKIEETYESLDAMFETFETQLGAVADAAGIEIPSSVEDAVNDTKKFTKFKTWLTSIGYGDQVKDITVSSLKQVYNVVKVRIPQIDTELANLKIEIKAAKAMIKALNKQIKNLDETQSETIAGGYSAASGFGSGSAQLANALSDLESSEQSLEDAQDQLDDSMEAAIENSNLDALLDLETLSNLITAQNFSMPAGYISDEDDTQWLVQVGDEYETPEDLQEMVLTKIKGVGTIKMSDVAAVTVVETGDESYTKVNGEDALMLMAYKTSTASTTTVTNQLLDSFDKLEQDYDGLSFTVMMNQGDYINTIVKSVLSSILLGAILAVVVLVLFLKDVRPTLVVAFSIPFSVLFALIVMYFTNLTLNVMTLAGLCIGIGMLVDNSVVVMENVYRLRGQGYPSPKAAVYGTKQVAGSIIASTITTICVFLPMVFTTGYIADLLMPFAFTISYALIASLLVSVTIVPAMGTVLLRKPRDIKHPLLDRIQDAYGKALSFCLRKKVVPLAIAIVLFVLCGSRVASTGLSMLDDMESNQITGSMTMKEDTSDEDAIALADQASELILQVDGVDKVSVLDGSAQSDSMVAGAAAEADYSSFVFYVITDEGITKTKEYRKILKDIRAKVADLDCEEFTVESSAMGSASSLMSSGVEVKIYGDEQEQLIAISEDVMKIMADVNGLEEIDNGVAEDDKEIHLTIDKDKAAKKGLTVATIYQQIAAAITTEQDSITMDIDDTDVDVKIIDESDELTYENLLDCEITATVTNTDGTTEEKTYKLSDFATTKEGYAMSSINRDNQEKYLSVTASVSDDYNATRLSEKVESLLASYDTPDGYKIEMAGEMEEVMDMVRQLVYAIALGFLLIYLVMVAQFQSLMSPFIVIFTVPLAFTGGMIGLIIFGMNITAMSLMGFMILMGTVVNNGIVFVDYANRLRGNGVEKRQALVITGKVRMRPIIMTALTTILSLSVMVFSQDAGNAMQKGMAIVVCFGLLYGTLMTLFIVPVLYDIFYRRPPRYVDVKMDLNEIEDETAQVVAEYGIDATRGETGNQ</sequence>
<feature type="region of interest" description="Disordered" evidence="2">
    <location>
        <begin position="205"/>
        <end position="239"/>
    </location>
</feature>
<feature type="transmembrane region" description="Helical" evidence="3">
    <location>
        <begin position="780"/>
        <end position="798"/>
    </location>
</feature>
<dbReference type="InterPro" id="IPR027463">
    <property type="entry name" value="AcrB_DN_DC_subdom"/>
</dbReference>
<name>A0A1G6B4W6_EUBOX</name>
<keyword evidence="1" id="KW-0175">Coiled coil</keyword>
<dbReference type="Proteomes" id="UP000199228">
    <property type="component" value="Unassembled WGS sequence"/>
</dbReference>
<dbReference type="RefSeq" id="WP_090173198.1">
    <property type="nucleotide sequence ID" value="NZ_FMXR01000008.1"/>
</dbReference>
<feature type="transmembrane region" description="Helical" evidence="3">
    <location>
        <begin position="646"/>
        <end position="671"/>
    </location>
</feature>
<dbReference type="SUPFAM" id="SSF82693">
    <property type="entry name" value="Multidrug efflux transporter AcrB pore domain, PN1, PN2, PC1 and PC2 subdomains"/>
    <property type="match status" value="1"/>
</dbReference>
<dbReference type="EMBL" id="FMXR01000008">
    <property type="protein sequence ID" value="SDB15698.1"/>
    <property type="molecule type" value="Genomic_DNA"/>
</dbReference>
<feature type="transmembrane region" description="Helical" evidence="3">
    <location>
        <begin position="1221"/>
        <end position="1242"/>
    </location>
</feature>
<evidence type="ECO:0000256" key="2">
    <source>
        <dbReference type="SAM" id="MobiDB-lite"/>
    </source>
</evidence>
<dbReference type="Gene3D" id="3.30.70.1320">
    <property type="entry name" value="Multidrug efflux transporter AcrB pore domain like"/>
    <property type="match status" value="2"/>
</dbReference>
<keyword evidence="3" id="KW-0472">Membrane</keyword>
<feature type="transmembrane region" description="Helical" evidence="3">
    <location>
        <begin position="594"/>
        <end position="613"/>
    </location>
</feature>
<evidence type="ECO:0000256" key="1">
    <source>
        <dbReference type="SAM" id="Coils"/>
    </source>
</evidence>
<dbReference type="SUPFAM" id="SSF82866">
    <property type="entry name" value="Multidrug efflux transporter AcrB transmembrane domain"/>
    <property type="match status" value="2"/>
</dbReference>